<evidence type="ECO:0000313" key="8">
    <source>
        <dbReference type="EMBL" id="TKR84476.1"/>
    </source>
</evidence>
<dbReference type="InterPro" id="IPR020845">
    <property type="entry name" value="AMP-binding_CS"/>
</dbReference>
<evidence type="ECO:0000256" key="5">
    <source>
        <dbReference type="ARBA" id="ARBA00022840"/>
    </source>
</evidence>
<dbReference type="EMBL" id="RCHU01001004">
    <property type="protein sequence ID" value="TKR84476.1"/>
    <property type="molecule type" value="Genomic_DNA"/>
</dbReference>
<dbReference type="SUPFAM" id="SSF56801">
    <property type="entry name" value="Acetyl-CoA synthetase-like"/>
    <property type="match status" value="1"/>
</dbReference>
<keyword evidence="3" id="KW-0436">Ligase</keyword>
<dbReference type="CDD" id="cd12118">
    <property type="entry name" value="ttLC_FACS_AEE21_like"/>
    <property type="match status" value="1"/>
</dbReference>
<comment type="caution">
    <text evidence="8">The sequence shown here is derived from an EMBL/GenBank/DDBJ whole genome shotgun (WGS) entry which is preliminary data.</text>
</comment>
<name>A0A4U5NND9_POPAL</name>
<dbReference type="PROSITE" id="PS00455">
    <property type="entry name" value="AMP_BINDING"/>
    <property type="match status" value="1"/>
</dbReference>
<keyword evidence="5" id="KW-0067">ATP-binding</keyword>
<dbReference type="Pfam" id="PF00501">
    <property type="entry name" value="AMP-binding"/>
    <property type="match status" value="1"/>
</dbReference>
<evidence type="ECO:0000256" key="2">
    <source>
        <dbReference type="ARBA" id="ARBA00006432"/>
    </source>
</evidence>
<dbReference type="AlphaFoldDB" id="A0A4U5NND9"/>
<accession>A0A4U5NND9</accession>
<dbReference type="FunFam" id="3.40.50.12780:FF:000003">
    <property type="entry name" value="Long-chain-fatty-acid--CoA ligase FadD"/>
    <property type="match status" value="1"/>
</dbReference>
<dbReference type="GO" id="GO:0043759">
    <property type="term" value="F:2-methylbutanoate-CoA ligase activity"/>
    <property type="evidence" value="ECO:0007669"/>
    <property type="project" value="UniProtKB-ARBA"/>
</dbReference>
<organism evidence="8">
    <name type="scientific">Populus alba</name>
    <name type="common">White poplar</name>
    <dbReference type="NCBI Taxonomy" id="43335"/>
    <lineage>
        <taxon>Eukaryota</taxon>
        <taxon>Viridiplantae</taxon>
        <taxon>Streptophyta</taxon>
        <taxon>Embryophyta</taxon>
        <taxon>Tracheophyta</taxon>
        <taxon>Spermatophyta</taxon>
        <taxon>Magnoliopsida</taxon>
        <taxon>eudicotyledons</taxon>
        <taxon>Gunneridae</taxon>
        <taxon>Pentapetalae</taxon>
        <taxon>rosids</taxon>
        <taxon>fabids</taxon>
        <taxon>Malpighiales</taxon>
        <taxon>Salicaceae</taxon>
        <taxon>Saliceae</taxon>
        <taxon>Populus</taxon>
    </lineage>
</organism>
<evidence type="ECO:0000256" key="4">
    <source>
        <dbReference type="ARBA" id="ARBA00022741"/>
    </source>
</evidence>
<dbReference type="PANTHER" id="PTHR43859:SF57">
    <property type="entry name" value="ACYL-ACTIVATING ENZYME 8-RELATED"/>
    <property type="match status" value="1"/>
</dbReference>
<keyword evidence="4" id="KW-0547">Nucleotide-binding</keyword>
<gene>
    <name evidence="8" type="ORF">D5086_0000257560</name>
</gene>
<dbReference type="GO" id="GO:0005829">
    <property type="term" value="C:cytosol"/>
    <property type="evidence" value="ECO:0007669"/>
    <property type="project" value="UniProtKB-SubCell"/>
</dbReference>
<dbReference type="InterPro" id="IPR000873">
    <property type="entry name" value="AMP-dep_synth/lig_dom"/>
</dbReference>
<dbReference type="Pfam" id="PF13193">
    <property type="entry name" value="AMP-binding_C"/>
    <property type="match status" value="1"/>
</dbReference>
<evidence type="ECO:0000259" key="7">
    <source>
        <dbReference type="Pfam" id="PF13193"/>
    </source>
</evidence>
<dbReference type="Gene3D" id="3.40.50.12780">
    <property type="entry name" value="N-terminal domain of ligase-like"/>
    <property type="match status" value="1"/>
</dbReference>
<dbReference type="InterPro" id="IPR042099">
    <property type="entry name" value="ANL_N_sf"/>
</dbReference>
<dbReference type="Gene3D" id="3.30.300.30">
    <property type="match status" value="1"/>
</dbReference>
<reference evidence="8" key="1">
    <citation type="submission" date="2018-10" db="EMBL/GenBank/DDBJ databases">
        <title>Population genomic analysis revealed the cold adaptation of white poplar.</title>
        <authorList>
            <person name="Liu Y.-J."/>
        </authorList>
    </citation>
    <scope>NUCLEOTIDE SEQUENCE [LARGE SCALE GENOMIC DNA]</scope>
    <source>
        <strain evidence="8">PAL-ZL1</strain>
    </source>
</reference>
<feature type="domain" description="AMP-dependent synthetase/ligase" evidence="6">
    <location>
        <begin position="20"/>
        <end position="403"/>
    </location>
</feature>
<evidence type="ECO:0000256" key="3">
    <source>
        <dbReference type="ARBA" id="ARBA00022598"/>
    </source>
</evidence>
<evidence type="ECO:0000256" key="1">
    <source>
        <dbReference type="ARBA" id="ARBA00004514"/>
    </source>
</evidence>
<comment type="subcellular location">
    <subcellularLocation>
        <location evidence="1">Cytoplasm</location>
        <location evidence="1">Cytosol</location>
    </subcellularLocation>
</comment>
<comment type="similarity">
    <text evidence="2">Belongs to the ATP-dependent AMP-binding enzyme family.</text>
</comment>
<feature type="domain" description="AMP-binding enzyme C-terminal" evidence="7">
    <location>
        <begin position="453"/>
        <end position="530"/>
    </location>
</feature>
<dbReference type="InterPro" id="IPR045851">
    <property type="entry name" value="AMP-bd_C_sf"/>
</dbReference>
<dbReference type="PANTHER" id="PTHR43859">
    <property type="entry name" value="ACYL-ACTIVATING ENZYME"/>
    <property type="match status" value="1"/>
</dbReference>
<dbReference type="FunFam" id="3.30.300.30:FF:000008">
    <property type="entry name" value="2,3-dihydroxybenzoate-AMP ligase"/>
    <property type="match status" value="1"/>
</dbReference>
<dbReference type="GO" id="GO:0031956">
    <property type="term" value="F:medium-chain fatty acid-CoA ligase activity"/>
    <property type="evidence" value="ECO:0007669"/>
    <property type="project" value="UniProtKB-ARBA"/>
</dbReference>
<dbReference type="NCBIfam" id="NF006020">
    <property type="entry name" value="PRK08162.1"/>
    <property type="match status" value="1"/>
</dbReference>
<dbReference type="STRING" id="43335.A0A4U5NND9"/>
<dbReference type="GO" id="GO:0050218">
    <property type="term" value="F:propionate-CoA ligase activity"/>
    <property type="evidence" value="ECO:0007669"/>
    <property type="project" value="UniProtKB-ARBA"/>
</dbReference>
<sequence length="651" mass="71527">MEELKPLPPSSCPFTPIGFLERAATVYGDCPSIIYNSTTYTWSQTYRRCLKVASSLSSNGIKPGQVVSVVAPNIPAMYELQFAVPMSGAILNNINTRLDARTISILLRHSESKLVFVDYLSLHVILEALSLFPPETPRPTLVLITDDEEEAPPPPSLSVDLCTYESMVEKGDPEFKWVQPQSEWDPVVLNYTSGTTSAPKGVVLSHRGIFTVTIGSLIDWSLPKQAVYLWTLPIFHANGWSYPWGMAAVGGTNICLRRVEAPTIYSLIKMHGVTHMCGAPVVLNMLTNSPNAERLQNPVQILTAGAPPPSAVLFRAESLGFVVSHGYGLTETAGLVTSCAWKPKWNTFPASERARLKSRQGVPIVGFTEMGAVDPNTGKSVERDGVSLGEVVLRGGSVMLGYFKDPLGTSMCMKDGWFYTGDVGVIHSDGYLEVKDRSKDVIISGGENISSVEIESVLYTHPAVNEAAVVARPDEFWGETPCAFVSLKNGLANKPGEKDIIDYCREKMAHYMVPKTVVFKDELPKTSTGKIQKYLLREYAKGVDSSKVKMATGQVGSGFYLPLRSPRWLQTPFVPTPFPVKAAVNILIPTPISTSICVPIPRCRPVSLYNFSQSTYFARKRGSEIFSIFQKNQGTVLHQPHRLCNTHARFL</sequence>
<evidence type="ECO:0000259" key="6">
    <source>
        <dbReference type="Pfam" id="PF00501"/>
    </source>
</evidence>
<protein>
    <submittedName>
        <fullName evidence="8">Putative acyl-activating enzyme 6</fullName>
    </submittedName>
</protein>
<proteinExistence type="inferred from homology"/>
<dbReference type="GO" id="GO:0005524">
    <property type="term" value="F:ATP binding"/>
    <property type="evidence" value="ECO:0007669"/>
    <property type="project" value="UniProtKB-KW"/>
</dbReference>
<dbReference type="InterPro" id="IPR025110">
    <property type="entry name" value="AMP-bd_C"/>
</dbReference>